<dbReference type="EMBL" id="BARU01039110">
    <property type="protein sequence ID" value="GAH77759.1"/>
    <property type="molecule type" value="Genomic_DNA"/>
</dbReference>
<accession>X1JHF3</accession>
<proteinExistence type="predicted"/>
<gene>
    <name evidence="1" type="ORF">S03H2_60663</name>
</gene>
<name>X1JHF3_9ZZZZ</name>
<sequence>MASARNDFLQRIFDKRSLWVELRDYLSAFDGDDGLGGAARLDEQED</sequence>
<comment type="caution">
    <text evidence="1">The sequence shown here is derived from an EMBL/GenBank/DDBJ whole genome shotgun (WGS) entry which is preliminary data.</text>
</comment>
<organism evidence="1">
    <name type="scientific">marine sediment metagenome</name>
    <dbReference type="NCBI Taxonomy" id="412755"/>
    <lineage>
        <taxon>unclassified sequences</taxon>
        <taxon>metagenomes</taxon>
        <taxon>ecological metagenomes</taxon>
    </lineage>
</organism>
<evidence type="ECO:0000313" key="1">
    <source>
        <dbReference type="EMBL" id="GAH77759.1"/>
    </source>
</evidence>
<protein>
    <submittedName>
        <fullName evidence="1">Uncharacterized protein</fullName>
    </submittedName>
</protein>
<dbReference type="AlphaFoldDB" id="X1JHF3"/>
<reference evidence="1" key="1">
    <citation type="journal article" date="2014" name="Front. Microbiol.">
        <title>High frequency of phylogenetically diverse reductive dehalogenase-homologous genes in deep subseafloor sedimentary metagenomes.</title>
        <authorList>
            <person name="Kawai M."/>
            <person name="Futagami T."/>
            <person name="Toyoda A."/>
            <person name="Takaki Y."/>
            <person name="Nishi S."/>
            <person name="Hori S."/>
            <person name="Arai W."/>
            <person name="Tsubouchi T."/>
            <person name="Morono Y."/>
            <person name="Uchiyama I."/>
            <person name="Ito T."/>
            <person name="Fujiyama A."/>
            <person name="Inagaki F."/>
            <person name="Takami H."/>
        </authorList>
    </citation>
    <scope>NUCLEOTIDE SEQUENCE</scope>
    <source>
        <strain evidence="1">Expedition CK06-06</strain>
    </source>
</reference>